<reference evidence="7" key="1">
    <citation type="journal article" date="2023" name="Science">
        <title>Elucidation of the pathway for biosynthesis of saponin adjuvants from the soapbark tree.</title>
        <authorList>
            <person name="Reed J."/>
            <person name="Orme A."/>
            <person name="El-Demerdash A."/>
            <person name="Owen C."/>
            <person name="Martin L.B.B."/>
            <person name="Misra R.C."/>
            <person name="Kikuchi S."/>
            <person name="Rejzek M."/>
            <person name="Martin A.C."/>
            <person name="Harkess A."/>
            <person name="Leebens-Mack J."/>
            <person name="Louveau T."/>
            <person name="Stephenson M.J."/>
            <person name="Osbourn A."/>
        </authorList>
    </citation>
    <scope>NUCLEOTIDE SEQUENCE</scope>
    <source>
        <strain evidence="7">S10</strain>
    </source>
</reference>
<evidence type="ECO:0000256" key="3">
    <source>
        <dbReference type="ARBA" id="ARBA00022842"/>
    </source>
</evidence>
<dbReference type="Gene3D" id="1.50.10.130">
    <property type="entry name" value="Terpene synthase, N-terminal domain"/>
    <property type="match status" value="1"/>
</dbReference>
<dbReference type="SUPFAM" id="SSF48576">
    <property type="entry name" value="Terpenoid synthases"/>
    <property type="match status" value="1"/>
</dbReference>
<keyword evidence="2" id="KW-0479">Metal-binding</keyword>
<gene>
    <name evidence="7" type="ORF">O6P43_028726</name>
</gene>
<dbReference type="InterPro" id="IPR036965">
    <property type="entry name" value="Terpene_synth_N_sf"/>
</dbReference>
<dbReference type="Pfam" id="PF03936">
    <property type="entry name" value="Terpene_synth_C"/>
    <property type="match status" value="1"/>
</dbReference>
<dbReference type="Proteomes" id="UP001163823">
    <property type="component" value="Chromosome 12"/>
</dbReference>
<dbReference type="GO" id="GO:0016114">
    <property type="term" value="P:terpenoid biosynthetic process"/>
    <property type="evidence" value="ECO:0007669"/>
    <property type="project" value="InterPro"/>
</dbReference>
<protein>
    <submittedName>
        <fullName evidence="7">Isoprene synthase</fullName>
    </submittedName>
</protein>
<sequence>MATKLLEDEITEALDRFVSLETSNGTTEKSLRATALRFRILREHGYDVSQDMFNSLKDLNGDFKDCIRKDVKGMLSLYEASFLGFEGEDILDEAMAFTTMHLKNIKGDEIRKGLLDLVSHSLELPLHHRIERLEARWYIQVYAKKPDANHLLLELAKLDFIMVQSTLKRDLTRNFIVVEGHGTSTQSQFSNVRKGLTKVTSLITTIDDVYDVYDVYGTLDELELFTIAVERWDINAVEDLPEYLKICFLALYNTVKEMVYDTLKLQEVNVLPYLKKAWSDMLKAFLQEAKWSTRKDMPAFKDYFENAVISISGIVILVHAYFLLEQNITKQALDCLEKESYHDLLRMPSVIFRLCNDLATSKT</sequence>
<dbReference type="EMBL" id="JARAOO010000012">
    <property type="protein sequence ID" value="KAJ7948212.1"/>
    <property type="molecule type" value="Genomic_DNA"/>
</dbReference>
<evidence type="ECO:0000313" key="7">
    <source>
        <dbReference type="EMBL" id="KAJ7948212.1"/>
    </source>
</evidence>
<evidence type="ECO:0000259" key="6">
    <source>
        <dbReference type="Pfam" id="PF03936"/>
    </source>
</evidence>
<keyword evidence="8" id="KW-1185">Reference proteome</keyword>
<evidence type="ECO:0000256" key="2">
    <source>
        <dbReference type="ARBA" id="ARBA00022723"/>
    </source>
</evidence>
<dbReference type="InterPro" id="IPR005630">
    <property type="entry name" value="Terpene_synthase_metal-bd"/>
</dbReference>
<dbReference type="AlphaFoldDB" id="A0AAD7KYG4"/>
<keyword evidence="3" id="KW-0460">Magnesium</keyword>
<keyword evidence="4" id="KW-0456">Lyase</keyword>
<dbReference type="FunFam" id="1.50.10.130:FF:000001">
    <property type="entry name" value="Isoprene synthase, chloroplastic"/>
    <property type="match status" value="1"/>
</dbReference>
<dbReference type="InterPro" id="IPR001906">
    <property type="entry name" value="Terpene_synth_N"/>
</dbReference>
<proteinExistence type="predicted"/>
<comment type="cofactor">
    <cofactor evidence="1">
        <name>Mg(2+)</name>
        <dbReference type="ChEBI" id="CHEBI:18420"/>
    </cofactor>
</comment>
<dbReference type="GO" id="GO:0010333">
    <property type="term" value="F:terpene synthase activity"/>
    <property type="evidence" value="ECO:0007669"/>
    <property type="project" value="InterPro"/>
</dbReference>
<evidence type="ECO:0000256" key="1">
    <source>
        <dbReference type="ARBA" id="ARBA00001946"/>
    </source>
</evidence>
<dbReference type="GO" id="GO:0000287">
    <property type="term" value="F:magnesium ion binding"/>
    <property type="evidence" value="ECO:0007669"/>
    <property type="project" value="InterPro"/>
</dbReference>
<evidence type="ECO:0000256" key="4">
    <source>
        <dbReference type="ARBA" id="ARBA00023239"/>
    </source>
</evidence>
<evidence type="ECO:0000313" key="8">
    <source>
        <dbReference type="Proteomes" id="UP001163823"/>
    </source>
</evidence>
<dbReference type="SUPFAM" id="SSF48239">
    <property type="entry name" value="Terpenoid cyclases/Protein prenyltransferases"/>
    <property type="match status" value="1"/>
</dbReference>
<feature type="domain" description="Terpene synthase N-terminal" evidence="5">
    <location>
        <begin position="6"/>
        <end position="122"/>
    </location>
</feature>
<dbReference type="PANTHER" id="PTHR31225:SF252">
    <property type="entry name" value="TERPENE SYNTHASE 12-RELATED"/>
    <property type="match status" value="1"/>
</dbReference>
<dbReference type="Gene3D" id="1.10.600.10">
    <property type="entry name" value="Farnesyl Diphosphate Synthase"/>
    <property type="match status" value="2"/>
</dbReference>
<dbReference type="InterPro" id="IPR008949">
    <property type="entry name" value="Isoprenoid_synthase_dom_sf"/>
</dbReference>
<comment type="caution">
    <text evidence="7">The sequence shown here is derived from an EMBL/GenBank/DDBJ whole genome shotgun (WGS) entry which is preliminary data.</text>
</comment>
<dbReference type="InterPro" id="IPR008930">
    <property type="entry name" value="Terpenoid_cyclase/PrenylTrfase"/>
</dbReference>
<dbReference type="InterPro" id="IPR050148">
    <property type="entry name" value="Terpene_synthase-like"/>
</dbReference>
<evidence type="ECO:0000259" key="5">
    <source>
        <dbReference type="Pfam" id="PF01397"/>
    </source>
</evidence>
<dbReference type="Pfam" id="PF01397">
    <property type="entry name" value="Terpene_synth"/>
    <property type="match status" value="1"/>
</dbReference>
<organism evidence="7 8">
    <name type="scientific">Quillaja saponaria</name>
    <name type="common">Soap bark tree</name>
    <dbReference type="NCBI Taxonomy" id="32244"/>
    <lineage>
        <taxon>Eukaryota</taxon>
        <taxon>Viridiplantae</taxon>
        <taxon>Streptophyta</taxon>
        <taxon>Embryophyta</taxon>
        <taxon>Tracheophyta</taxon>
        <taxon>Spermatophyta</taxon>
        <taxon>Magnoliopsida</taxon>
        <taxon>eudicotyledons</taxon>
        <taxon>Gunneridae</taxon>
        <taxon>Pentapetalae</taxon>
        <taxon>rosids</taxon>
        <taxon>fabids</taxon>
        <taxon>Fabales</taxon>
        <taxon>Quillajaceae</taxon>
        <taxon>Quillaja</taxon>
    </lineage>
</organism>
<accession>A0AAD7KYG4</accession>
<name>A0AAD7KYG4_QUISA</name>
<feature type="domain" description="Terpene synthase metal-binding" evidence="6">
    <location>
        <begin position="181"/>
        <end position="362"/>
    </location>
</feature>
<dbReference type="PANTHER" id="PTHR31225">
    <property type="entry name" value="OS04G0344100 PROTEIN-RELATED"/>
    <property type="match status" value="1"/>
</dbReference>